<dbReference type="InterPro" id="IPR049035">
    <property type="entry name" value="ADDB_N"/>
</dbReference>
<proteinExistence type="predicted"/>
<evidence type="ECO:0000256" key="4">
    <source>
        <dbReference type="ARBA" id="ARBA00022801"/>
    </source>
</evidence>
<evidence type="ECO:0000256" key="9">
    <source>
        <dbReference type="ARBA" id="ARBA00023204"/>
    </source>
</evidence>
<dbReference type="Proteomes" id="UP001164803">
    <property type="component" value="Chromosome"/>
</dbReference>
<dbReference type="EMBL" id="CP104064">
    <property type="protein sequence ID" value="WAH39165.1"/>
    <property type="molecule type" value="Genomic_DNA"/>
</dbReference>
<evidence type="ECO:0000256" key="5">
    <source>
        <dbReference type="ARBA" id="ARBA00022806"/>
    </source>
</evidence>
<keyword evidence="5" id="KW-0347">Helicase</keyword>
<evidence type="ECO:0000313" key="12">
    <source>
        <dbReference type="Proteomes" id="UP001164803"/>
    </source>
</evidence>
<dbReference type="PROSITE" id="PS51217">
    <property type="entry name" value="UVRD_HELICASE_CTER"/>
    <property type="match status" value="1"/>
</dbReference>
<gene>
    <name evidence="11" type="ORF">NZD86_08295</name>
</gene>
<protein>
    <submittedName>
        <fullName evidence="11">PD-(D/E)XK nuclease family protein</fullName>
    </submittedName>
</protein>
<dbReference type="RefSeq" id="WP_268046824.1">
    <property type="nucleotide sequence ID" value="NZ_CP104064.1"/>
</dbReference>
<keyword evidence="4" id="KW-0378">Hydrolase</keyword>
<evidence type="ECO:0000256" key="3">
    <source>
        <dbReference type="ARBA" id="ARBA00022763"/>
    </source>
</evidence>
<dbReference type="Gene3D" id="3.40.50.300">
    <property type="entry name" value="P-loop containing nucleotide triphosphate hydrolases"/>
    <property type="match status" value="3"/>
</dbReference>
<dbReference type="SUPFAM" id="SSF52540">
    <property type="entry name" value="P-loop containing nucleoside triphosphate hydrolases"/>
    <property type="match status" value="1"/>
</dbReference>
<dbReference type="InterPro" id="IPR011604">
    <property type="entry name" value="PDDEXK-like_dom_sf"/>
</dbReference>
<evidence type="ECO:0000313" key="11">
    <source>
        <dbReference type="EMBL" id="WAH39165.1"/>
    </source>
</evidence>
<keyword evidence="6" id="KW-0269">Exonuclease</keyword>
<dbReference type="Gene3D" id="3.90.320.10">
    <property type="match status" value="1"/>
</dbReference>
<dbReference type="Pfam" id="PF21445">
    <property type="entry name" value="ADDB_N"/>
    <property type="match status" value="1"/>
</dbReference>
<keyword evidence="12" id="KW-1185">Reference proteome</keyword>
<dbReference type="PANTHER" id="PTHR30591">
    <property type="entry name" value="RECBCD ENZYME SUBUNIT RECC"/>
    <property type="match status" value="1"/>
</dbReference>
<evidence type="ECO:0000256" key="6">
    <source>
        <dbReference type="ARBA" id="ARBA00022839"/>
    </source>
</evidence>
<keyword evidence="1" id="KW-0540">Nuclease</keyword>
<feature type="domain" description="UvrD-like helicase C-terminal" evidence="10">
    <location>
        <begin position="310"/>
        <end position="600"/>
    </location>
</feature>
<dbReference type="InterPro" id="IPR014017">
    <property type="entry name" value="DNA_helicase_UvrD-like_C"/>
</dbReference>
<evidence type="ECO:0000259" key="10">
    <source>
        <dbReference type="PROSITE" id="PS51217"/>
    </source>
</evidence>
<dbReference type="InterPro" id="IPR027417">
    <property type="entry name" value="P-loop_NTPase"/>
</dbReference>
<accession>A0ABY6Z8E3</accession>
<reference evidence="11" key="1">
    <citation type="submission" date="2022-08" db="EMBL/GenBank/DDBJ databases">
        <title>Alicyclobacillus dauci DSM2870, complete genome.</title>
        <authorList>
            <person name="Wang Q."/>
            <person name="Cai R."/>
            <person name="Wang Z."/>
        </authorList>
    </citation>
    <scope>NUCLEOTIDE SEQUENCE</scope>
    <source>
        <strain evidence="11">DSM 28700</strain>
    </source>
</reference>
<keyword evidence="2" id="KW-0547">Nucleotide-binding</keyword>
<evidence type="ECO:0000256" key="1">
    <source>
        <dbReference type="ARBA" id="ARBA00022722"/>
    </source>
</evidence>
<keyword evidence="7" id="KW-0067">ATP-binding</keyword>
<evidence type="ECO:0000256" key="7">
    <source>
        <dbReference type="ARBA" id="ARBA00022840"/>
    </source>
</evidence>
<dbReference type="Pfam" id="PF12705">
    <property type="entry name" value="PDDEXK_1"/>
    <property type="match status" value="1"/>
</dbReference>
<organism evidence="11 12">
    <name type="scientific">Alicyclobacillus dauci</name>
    <dbReference type="NCBI Taxonomy" id="1475485"/>
    <lineage>
        <taxon>Bacteria</taxon>
        <taxon>Bacillati</taxon>
        <taxon>Bacillota</taxon>
        <taxon>Bacilli</taxon>
        <taxon>Bacillales</taxon>
        <taxon>Alicyclobacillaceae</taxon>
        <taxon>Alicyclobacillus</taxon>
    </lineage>
</organism>
<dbReference type="InterPro" id="IPR038726">
    <property type="entry name" value="PDDEXK_AddAB-type"/>
</dbReference>
<evidence type="ECO:0000256" key="8">
    <source>
        <dbReference type="ARBA" id="ARBA00023125"/>
    </source>
</evidence>
<evidence type="ECO:0000256" key="2">
    <source>
        <dbReference type="ARBA" id="ARBA00022741"/>
    </source>
</evidence>
<keyword evidence="9" id="KW-0234">DNA repair</keyword>
<keyword evidence="8" id="KW-0238">DNA-binding</keyword>
<keyword evidence="3" id="KW-0227">DNA damage</keyword>
<name>A0ABY6Z8E3_9BACL</name>
<dbReference type="PANTHER" id="PTHR30591:SF1">
    <property type="entry name" value="RECBCD ENZYME SUBUNIT RECC"/>
    <property type="match status" value="1"/>
</dbReference>
<sequence length="1194" mass="133599">MRVWLGNTRTGKSTRVVEEIRETTAREPIGAPIYWVVPDDVAFAAEQMLMSDMASVLRPEVITLRRLAERIRESTGSSRFQAINATGKQLLFASVYQELRDSLGPLKRVQANSGFYQMVLDAFDEMSRHEVDLAALQGALEAASASLENDVPRAQAFAGRSLLGKLRDLCVLYVRYRGLLEERGFFDPAMALSQATSAVSSAVHMADVELYVDGFTELTPQEINFLCELSRHTRRCTFIFTVPDEHVLHAEEANRTVPDYWPHIDPLGELIPKLTDAGYGHALGASYAVLTLVRALDQNGQAPSFETFTDDGRLSRTAFADIERTLRELPIGKPSAWDKQVRFWEAEDDESEATAVAASIVRLVEDGRARYNEVVVVVPSIQEDGPRLQEAFRRYGIPHAIDTFPPLAAHPLGRFLLAAMQVVLTDLSVDAMARYLRTDYCGISDTDADWLDIYLRTHNVAGSDLWFSEEPWTFEAAGRDDRHRSGPAPGDTRADTLRAKIRASLEPFYGQFGSVIVTPVQLAHAVWSLLESVDVKDRVAMQVVNEDAESNPLVASQHEQAWQQVIALLNDLATVHEDAPFLREELFELIREVLMTETQSTIPGGVDQVFISGYAHAHMWTKPYVFVLGLTERTLPAKVTPHGLLQDEEREMFAHLFGIPLGWTTTERTALNRQLPYMLFTRASEQLTLSYPSMRGGSEVQPSPYYTRLLYAGGAALTPVPDTLNETTGGDGEGAIPVIRPVTALDILVQNLAQVSSREQAEQMLAKPLMRDITGWFYAREDRRSLLARALRGLSHALPHGRLDSSLAKRLYGTPLRTSVHRLETYAACPYRYFIRYGLQAEPLQFDSMQAADVGNLLHDTVYTLVAGQQSGNVNLADLSYDEMMDLAETIFAEQVQLPRHVVFQQRRTGHAKALDLRHYVHAVAETLWLHAKQGAYEPLYLEWSFGMQGDEAKAFALELEDGSQVLIRGRIDRLDVFRDGDTVWYRVMDYKSGANHAIDTTKMYYGLQLQLMVYLAVAEFHLSSMGVPRPAGAFYVPLLSMPGIAEVPVADDVARSLLRKALRPQGYMNADPQAIVAMDKQLPSGGSELFAEVYKQDGEFRKSAKVWTDEAWRGVLEYTVERVKAIAKELASGSIPVRPYLYSHTDRACTHCEFAAVCHFEPTDHAQFYRVLQERKIDDILGEQSEPQGGQEA</sequence>